<dbReference type="Gene3D" id="3.40.50.1820">
    <property type="entry name" value="alpha/beta hydrolase"/>
    <property type="match status" value="1"/>
</dbReference>
<dbReference type="PRINTS" id="PR00111">
    <property type="entry name" value="ABHYDROLASE"/>
</dbReference>
<dbReference type="SUPFAM" id="SSF53474">
    <property type="entry name" value="alpha/beta-Hydrolases"/>
    <property type="match status" value="1"/>
</dbReference>
<keyword evidence="3" id="KW-1185">Reference proteome</keyword>
<protein>
    <submittedName>
        <fullName evidence="2">Alpha/beta fold hydrolase</fullName>
    </submittedName>
</protein>
<dbReference type="Proteomes" id="UP000515873">
    <property type="component" value="Chromosome"/>
</dbReference>
<evidence type="ECO:0000313" key="3">
    <source>
        <dbReference type="Proteomes" id="UP000515873"/>
    </source>
</evidence>
<keyword evidence="2" id="KW-0378">Hydrolase</keyword>
<dbReference type="RefSeq" id="WP_187055290.1">
    <property type="nucleotide sequence ID" value="NZ_CP060412.1"/>
</dbReference>
<dbReference type="InterPro" id="IPR000639">
    <property type="entry name" value="Epox_hydrolase-like"/>
</dbReference>
<dbReference type="PANTHER" id="PTHR43194:SF2">
    <property type="entry name" value="PEROXISOMAL MEMBRANE PROTEIN LPX1"/>
    <property type="match status" value="1"/>
</dbReference>
<dbReference type="InterPro" id="IPR000073">
    <property type="entry name" value="AB_hydrolase_1"/>
</dbReference>
<dbReference type="InterPro" id="IPR029058">
    <property type="entry name" value="AB_hydrolase_fold"/>
</dbReference>
<organism evidence="2 3">
    <name type="scientific">Dyella telluris</name>
    <dbReference type="NCBI Taxonomy" id="2763498"/>
    <lineage>
        <taxon>Bacteria</taxon>
        <taxon>Pseudomonadati</taxon>
        <taxon>Pseudomonadota</taxon>
        <taxon>Gammaproteobacteria</taxon>
        <taxon>Lysobacterales</taxon>
        <taxon>Rhodanobacteraceae</taxon>
        <taxon>Dyella</taxon>
    </lineage>
</organism>
<sequence length="256" mass="28088">MESCLSTYRFIKLRGHRMAFRTCGSEHGEPIVLIHAFASESASWRATAEALGRRGFRVIAPDLRGHGRSPWTATYALMDFEQDLIALLDALQLPRASLIGHSLGGHLALKLATHQPDRIHRLVVEAAPIPPRDAADAAALDAARGGPAWRRSLRLAGPGRLLRRVLMRRFDPRSARFVLPELRLPMPLWWSRLAALPTPCLLLAGEGDGLVTMRQPLLAAHMPRATARTVGHGHHLHGEHTDAFLAAVLPFLGESA</sequence>
<dbReference type="EMBL" id="CP060412">
    <property type="protein sequence ID" value="QNJ99798.1"/>
    <property type="molecule type" value="Genomic_DNA"/>
</dbReference>
<proteinExistence type="predicted"/>
<name>A0A7G8PZ41_9GAMM</name>
<dbReference type="GO" id="GO:0016787">
    <property type="term" value="F:hydrolase activity"/>
    <property type="evidence" value="ECO:0007669"/>
    <property type="project" value="UniProtKB-KW"/>
</dbReference>
<evidence type="ECO:0000313" key="2">
    <source>
        <dbReference type="EMBL" id="QNJ99798.1"/>
    </source>
</evidence>
<reference evidence="2 3" key="1">
    <citation type="submission" date="2020-08" db="EMBL/GenBank/DDBJ databases">
        <title>Dyella sp. G9 isolated from forest soil.</title>
        <authorList>
            <person name="Fu J."/>
            <person name="Qiu L."/>
        </authorList>
    </citation>
    <scope>NUCLEOTIDE SEQUENCE [LARGE SCALE GENOMIC DNA]</scope>
    <source>
        <strain evidence="2 3">G9</strain>
    </source>
</reference>
<dbReference type="KEGG" id="dtl:H8F01_11640"/>
<feature type="domain" description="AB hydrolase-1" evidence="1">
    <location>
        <begin position="30"/>
        <end position="156"/>
    </location>
</feature>
<evidence type="ECO:0000259" key="1">
    <source>
        <dbReference type="Pfam" id="PF00561"/>
    </source>
</evidence>
<gene>
    <name evidence="2" type="ORF">H8F01_11640</name>
</gene>
<dbReference type="PRINTS" id="PR00412">
    <property type="entry name" value="EPOXHYDRLASE"/>
</dbReference>
<accession>A0A7G8PZ41</accession>
<dbReference type="AlphaFoldDB" id="A0A7G8PZ41"/>
<dbReference type="Pfam" id="PF00561">
    <property type="entry name" value="Abhydrolase_1"/>
    <property type="match status" value="1"/>
</dbReference>
<dbReference type="PANTHER" id="PTHR43194">
    <property type="entry name" value="HYDROLASE ALPHA/BETA FOLD FAMILY"/>
    <property type="match status" value="1"/>
</dbReference>
<dbReference type="InterPro" id="IPR050228">
    <property type="entry name" value="Carboxylesterase_BioH"/>
</dbReference>